<dbReference type="WBParaSite" id="GPUH_0001847101-mRNA-1">
    <property type="protein sequence ID" value="GPUH_0001847101-mRNA-1"/>
    <property type="gene ID" value="GPUH_0001847101"/>
</dbReference>
<dbReference type="GO" id="GO:0003729">
    <property type="term" value="F:mRNA binding"/>
    <property type="evidence" value="ECO:0007669"/>
    <property type="project" value="TreeGrafter"/>
</dbReference>
<dbReference type="InterPro" id="IPR016024">
    <property type="entry name" value="ARM-type_fold"/>
</dbReference>
<evidence type="ECO:0000256" key="1">
    <source>
        <dbReference type="ARBA" id="ARBA00022884"/>
    </source>
</evidence>
<keyword evidence="1" id="KW-0694">RNA-binding</keyword>
<organism evidence="5">
    <name type="scientific">Gongylonema pulchrum</name>
    <dbReference type="NCBI Taxonomy" id="637853"/>
    <lineage>
        <taxon>Eukaryota</taxon>
        <taxon>Metazoa</taxon>
        <taxon>Ecdysozoa</taxon>
        <taxon>Nematoda</taxon>
        <taxon>Chromadorea</taxon>
        <taxon>Rhabditida</taxon>
        <taxon>Spirurina</taxon>
        <taxon>Spiruromorpha</taxon>
        <taxon>Spiruroidea</taxon>
        <taxon>Gongylonematidae</taxon>
        <taxon>Gongylonema</taxon>
    </lineage>
</organism>
<dbReference type="InterPro" id="IPR012959">
    <property type="entry name" value="CPL_dom"/>
</dbReference>
<dbReference type="AlphaFoldDB" id="A0A183EBV5"/>
<evidence type="ECO:0000313" key="3">
    <source>
        <dbReference type="EMBL" id="VDN31762.1"/>
    </source>
</evidence>
<dbReference type="EMBL" id="UYRT01086779">
    <property type="protein sequence ID" value="VDN31762.1"/>
    <property type="molecule type" value="Genomic_DNA"/>
</dbReference>
<accession>A0A183EBV5</accession>
<name>A0A183EBV5_9BILA</name>
<dbReference type="InterPro" id="IPR040059">
    <property type="entry name" value="PUM3"/>
</dbReference>
<dbReference type="PANTHER" id="PTHR13389:SF0">
    <property type="entry name" value="PUMILIO HOMOLOG 3"/>
    <property type="match status" value="1"/>
</dbReference>
<dbReference type="Pfam" id="PF08144">
    <property type="entry name" value="CPL"/>
    <property type="match status" value="1"/>
</dbReference>
<dbReference type="GO" id="GO:0005730">
    <property type="term" value="C:nucleolus"/>
    <property type="evidence" value="ECO:0007669"/>
    <property type="project" value="TreeGrafter"/>
</dbReference>
<reference evidence="3 4" key="2">
    <citation type="submission" date="2018-11" db="EMBL/GenBank/DDBJ databases">
        <authorList>
            <consortium name="Pathogen Informatics"/>
        </authorList>
    </citation>
    <scope>NUCLEOTIDE SEQUENCE [LARGE SCALE GENOMIC DNA]</scope>
</reference>
<dbReference type="PANTHER" id="PTHR13389">
    <property type="entry name" value="PUMILIO HOMOLOG 3"/>
    <property type="match status" value="1"/>
</dbReference>
<evidence type="ECO:0000259" key="2">
    <source>
        <dbReference type="Pfam" id="PF08144"/>
    </source>
</evidence>
<dbReference type="GO" id="GO:0006417">
    <property type="term" value="P:regulation of translation"/>
    <property type="evidence" value="ECO:0007669"/>
    <property type="project" value="TreeGrafter"/>
</dbReference>
<evidence type="ECO:0000313" key="4">
    <source>
        <dbReference type="Proteomes" id="UP000271098"/>
    </source>
</evidence>
<dbReference type="Proteomes" id="UP000271098">
    <property type="component" value="Unassembled WGS sequence"/>
</dbReference>
<reference evidence="5" key="1">
    <citation type="submission" date="2016-06" db="UniProtKB">
        <authorList>
            <consortium name="WormBaseParasite"/>
        </authorList>
    </citation>
    <scope>IDENTIFICATION</scope>
</reference>
<gene>
    <name evidence="3" type="ORF">GPUH_LOCUS18446</name>
</gene>
<dbReference type="OrthoDB" id="497380at2759"/>
<feature type="domain" description="CPL" evidence="2">
    <location>
        <begin position="43"/>
        <end position="182"/>
    </location>
</feature>
<keyword evidence="4" id="KW-1185">Reference proteome</keyword>
<dbReference type="SUPFAM" id="SSF48371">
    <property type="entry name" value="ARM repeat"/>
    <property type="match status" value="1"/>
</dbReference>
<sequence length="214" mass="24010">MCAEEFAHRFLIAVFDTVDDTVLVGKCILKELMANIGEVIKSNHGIKVIHHLIHPRDPRFFPASQLALFKEGDGNPYSKKDAKLRYAELFAYVQKPLCTYFASQMDVIIYESRASLLVLDMFEAPTNLDLFERAVVAEDRAACYAAIARACTREFVPCDAEKLHPIEHPHAHFVISKLLKSDLKLDVKLGDFIAKECGEQLASWASALLCILGK</sequence>
<protein>
    <submittedName>
        <fullName evidence="5">CPL domain-containing protein</fullName>
    </submittedName>
</protein>
<proteinExistence type="predicted"/>
<evidence type="ECO:0000313" key="5">
    <source>
        <dbReference type="WBParaSite" id="GPUH_0001847101-mRNA-1"/>
    </source>
</evidence>